<evidence type="ECO:0000256" key="1">
    <source>
        <dbReference type="SAM" id="MobiDB-lite"/>
    </source>
</evidence>
<evidence type="ECO:0000313" key="3">
    <source>
        <dbReference type="Proteomes" id="UP001153954"/>
    </source>
</evidence>
<evidence type="ECO:0000313" key="2">
    <source>
        <dbReference type="EMBL" id="CAH2090765.1"/>
    </source>
</evidence>
<organism evidence="2 3">
    <name type="scientific">Euphydryas editha</name>
    <name type="common">Edith's checkerspot</name>
    <dbReference type="NCBI Taxonomy" id="104508"/>
    <lineage>
        <taxon>Eukaryota</taxon>
        <taxon>Metazoa</taxon>
        <taxon>Ecdysozoa</taxon>
        <taxon>Arthropoda</taxon>
        <taxon>Hexapoda</taxon>
        <taxon>Insecta</taxon>
        <taxon>Pterygota</taxon>
        <taxon>Neoptera</taxon>
        <taxon>Endopterygota</taxon>
        <taxon>Lepidoptera</taxon>
        <taxon>Glossata</taxon>
        <taxon>Ditrysia</taxon>
        <taxon>Papilionoidea</taxon>
        <taxon>Nymphalidae</taxon>
        <taxon>Nymphalinae</taxon>
        <taxon>Euphydryas</taxon>
    </lineage>
</organism>
<sequence>MRQIKNSVKNGIRHGNIQANNKKKVALNGKLRMPKYTPHTSYKGQSCGVSFGDDAGSAEADYGYRVEVGRVWGDHHHGCVPGTLRKMLATQHLHPVETSRHHHQPHER</sequence>
<name>A0AAU9TZ20_EUPED</name>
<proteinExistence type="predicted"/>
<dbReference type="AlphaFoldDB" id="A0AAU9TZ20"/>
<keyword evidence="3" id="KW-1185">Reference proteome</keyword>
<dbReference type="EMBL" id="CAKOGL010000010">
    <property type="protein sequence ID" value="CAH2090765.1"/>
    <property type="molecule type" value="Genomic_DNA"/>
</dbReference>
<dbReference type="Proteomes" id="UP001153954">
    <property type="component" value="Unassembled WGS sequence"/>
</dbReference>
<accession>A0AAU9TZ20</accession>
<feature type="region of interest" description="Disordered" evidence="1">
    <location>
        <begin position="1"/>
        <end position="26"/>
    </location>
</feature>
<protein>
    <submittedName>
        <fullName evidence="2">Uncharacterized protein</fullName>
    </submittedName>
</protein>
<gene>
    <name evidence="2" type="ORF">EEDITHA_LOCUS6691</name>
</gene>
<reference evidence="2" key="1">
    <citation type="submission" date="2022-03" db="EMBL/GenBank/DDBJ databases">
        <authorList>
            <person name="Tunstrom K."/>
        </authorList>
    </citation>
    <scope>NUCLEOTIDE SEQUENCE</scope>
</reference>
<comment type="caution">
    <text evidence="2">The sequence shown here is derived from an EMBL/GenBank/DDBJ whole genome shotgun (WGS) entry which is preliminary data.</text>
</comment>